<dbReference type="Gene3D" id="3.40.50.2000">
    <property type="entry name" value="Glycogen Phosphorylase B"/>
    <property type="match status" value="2"/>
</dbReference>
<organism evidence="2 3">
    <name type="scientific">Sarcina ventriculi</name>
    <name type="common">Clostridium ventriculi</name>
    <dbReference type="NCBI Taxonomy" id="1267"/>
    <lineage>
        <taxon>Bacteria</taxon>
        <taxon>Bacillati</taxon>
        <taxon>Bacillota</taxon>
        <taxon>Clostridia</taxon>
        <taxon>Eubacteriales</taxon>
        <taxon>Clostridiaceae</taxon>
        <taxon>Sarcina</taxon>
    </lineage>
</organism>
<protein>
    <submittedName>
        <fullName evidence="2">UDP-D-galactose:(Glucosyl)lipopolysaccharide-1%2 C6-D-galactosyltransferase</fullName>
    </submittedName>
</protein>
<dbReference type="SUPFAM" id="SSF53756">
    <property type="entry name" value="UDP-Glycosyltransferase/glycogen phosphorylase"/>
    <property type="match status" value="1"/>
</dbReference>
<evidence type="ECO:0000313" key="2">
    <source>
        <dbReference type="EMBL" id="CUN61008.1"/>
    </source>
</evidence>
<dbReference type="InterPro" id="IPR001296">
    <property type="entry name" value="Glyco_trans_1"/>
</dbReference>
<comment type="caution">
    <text evidence="2">The sequence shown here is derived from an EMBL/GenBank/DDBJ whole genome shotgun (WGS) entry which is preliminary data.</text>
</comment>
<reference evidence="2 3" key="1">
    <citation type="submission" date="2015-09" db="EMBL/GenBank/DDBJ databases">
        <authorList>
            <consortium name="Pathogen Informatics"/>
        </authorList>
    </citation>
    <scope>NUCLEOTIDE SEQUENCE [LARGE SCALE GENOMIC DNA]</scope>
    <source>
        <strain evidence="2 3">2789STDY5834858</strain>
    </source>
</reference>
<gene>
    <name evidence="2" type="ORF">ERS852473_00619</name>
</gene>
<name>A0ABM9UNP6_SARVE</name>
<feature type="domain" description="Glycosyl transferase family 1" evidence="1">
    <location>
        <begin position="171"/>
        <end position="326"/>
    </location>
</feature>
<proteinExistence type="predicted"/>
<evidence type="ECO:0000313" key="3">
    <source>
        <dbReference type="Proteomes" id="UP000095488"/>
    </source>
</evidence>
<sequence>MIIDIVTYYLGGKGGAETTLTLLSNSLKKKGHTVRILMAYPPLFKKWLNALDNVYYYGLGATINNESYLEFSTNYKKILSLIGKPDICIAFYDCIQNYICYYALEENNILSVPLVSFLHDSIKNFYSKESLGFSLAHFALNKEIELDIKNLLGNKRIYSIQNLVNTDNISNINLSEKNLEILYIGRLESEKNIPYLLNSLSKLDNNFLLKIIGDGSLLASLKQQALDLKISEKISWTNWQKNPWTKVSEASILILPSNEDKCPLVLLESLAHGIPVICTNSKIKNKFITHGKNGWFIDSNDENSLVNLLKDIINNKISLPSKEYCKKTVESLNLQKTISTIESALLREIDIFKSNKN</sequence>
<dbReference type="EMBL" id="CYZR01000002">
    <property type="protein sequence ID" value="CUN61008.1"/>
    <property type="molecule type" value="Genomic_DNA"/>
</dbReference>
<dbReference type="RefSeq" id="WP_055257542.1">
    <property type="nucleotide sequence ID" value="NZ_CABIXL010000002.1"/>
</dbReference>
<keyword evidence="3" id="KW-1185">Reference proteome</keyword>
<accession>A0ABM9UNP6</accession>
<dbReference type="PANTHER" id="PTHR12526">
    <property type="entry name" value="GLYCOSYLTRANSFERASE"/>
    <property type="match status" value="1"/>
</dbReference>
<dbReference type="PANTHER" id="PTHR12526:SF637">
    <property type="entry name" value="GLYCOSYLTRANSFERASE EPSF-RELATED"/>
    <property type="match status" value="1"/>
</dbReference>
<dbReference type="Pfam" id="PF00534">
    <property type="entry name" value="Glycos_transf_1"/>
    <property type="match status" value="1"/>
</dbReference>
<evidence type="ECO:0000259" key="1">
    <source>
        <dbReference type="Pfam" id="PF00534"/>
    </source>
</evidence>
<dbReference type="Proteomes" id="UP000095488">
    <property type="component" value="Unassembled WGS sequence"/>
</dbReference>